<reference evidence="1 2" key="1">
    <citation type="submission" date="2021-06" db="EMBL/GenBank/DDBJ databases">
        <authorList>
            <person name="Kallberg Y."/>
            <person name="Tangrot J."/>
            <person name="Rosling A."/>
        </authorList>
    </citation>
    <scope>NUCLEOTIDE SEQUENCE [LARGE SCALE GENOMIC DNA]</scope>
    <source>
        <strain evidence="1 2">120-4 pot B 10/14</strain>
    </source>
</reference>
<dbReference type="Proteomes" id="UP000789901">
    <property type="component" value="Unassembled WGS sequence"/>
</dbReference>
<comment type="caution">
    <text evidence="1">The sequence shown here is derived from an EMBL/GenBank/DDBJ whole genome shotgun (WGS) entry which is preliminary data.</text>
</comment>
<gene>
    <name evidence="1" type="ORF">GMARGA_LOCUS12287</name>
</gene>
<sequence>MVKFGGFKDETSDFEAYVESGGIVEGGRTGITALTIQSSSLSPTGPALVVVGSFSGEEH</sequence>
<organism evidence="1 2">
    <name type="scientific">Gigaspora margarita</name>
    <dbReference type="NCBI Taxonomy" id="4874"/>
    <lineage>
        <taxon>Eukaryota</taxon>
        <taxon>Fungi</taxon>
        <taxon>Fungi incertae sedis</taxon>
        <taxon>Mucoromycota</taxon>
        <taxon>Glomeromycotina</taxon>
        <taxon>Glomeromycetes</taxon>
        <taxon>Diversisporales</taxon>
        <taxon>Gigasporaceae</taxon>
        <taxon>Gigaspora</taxon>
    </lineage>
</organism>
<name>A0ABN7V0Z8_GIGMA</name>
<dbReference type="EMBL" id="CAJVQB010007448">
    <property type="protein sequence ID" value="CAG8703557.1"/>
    <property type="molecule type" value="Genomic_DNA"/>
</dbReference>
<evidence type="ECO:0000313" key="2">
    <source>
        <dbReference type="Proteomes" id="UP000789901"/>
    </source>
</evidence>
<keyword evidence="2" id="KW-1185">Reference proteome</keyword>
<accession>A0ABN7V0Z8</accession>
<protein>
    <submittedName>
        <fullName evidence="1">12514_t:CDS:1</fullName>
    </submittedName>
</protein>
<evidence type="ECO:0000313" key="1">
    <source>
        <dbReference type="EMBL" id="CAG8703557.1"/>
    </source>
</evidence>
<proteinExistence type="predicted"/>